<evidence type="ECO:0000256" key="1">
    <source>
        <dbReference type="ARBA" id="ARBA00006484"/>
    </source>
</evidence>
<dbReference type="Proteomes" id="UP000070700">
    <property type="component" value="Unassembled WGS sequence"/>
</dbReference>
<dbReference type="GeneID" id="28820899"/>
<keyword evidence="5" id="KW-1185">Reference proteome</keyword>
<dbReference type="EMBL" id="KQ947431">
    <property type="protein sequence ID" value="KUJ09839.1"/>
    <property type="molecule type" value="Genomic_DNA"/>
</dbReference>
<dbReference type="PANTHER" id="PTHR43008">
    <property type="entry name" value="BENZIL REDUCTASE"/>
    <property type="match status" value="1"/>
</dbReference>
<dbReference type="PRINTS" id="PR00081">
    <property type="entry name" value="GDHRDH"/>
</dbReference>
<sequence>MSETKSIILTGASRGIGLAIARYLLTQKHNVFLVARTKAPMEELKKEFPGQVDFLAADLADFEVGPKVISQAIKSFSRIDGLIINHGTLSPVKRVADTTAAEWQSAYNINLFSAIAFIQPAMPYLRQSHGRIILTSSGAALNSYSTWGAYGSSKAAFNHLAATLKNEEPDITTIAIRPGTVDTEMQAEIRKNKDVMDAKDAEKFGSLHTEGKLLKPEQPGNVMARLALNADKELSGKFVNWNEKELEAYQD</sequence>
<dbReference type="KEGG" id="psco:LY89DRAFT_628140"/>
<accession>A0A132BCW9</accession>
<dbReference type="OrthoDB" id="153074at2759"/>
<keyword evidence="3" id="KW-0560">Oxidoreductase</keyword>
<organism evidence="4 5">
    <name type="scientific">Mollisia scopiformis</name>
    <name type="common">Conifer needle endophyte fungus</name>
    <name type="synonym">Phialocephala scopiformis</name>
    <dbReference type="NCBI Taxonomy" id="149040"/>
    <lineage>
        <taxon>Eukaryota</taxon>
        <taxon>Fungi</taxon>
        <taxon>Dikarya</taxon>
        <taxon>Ascomycota</taxon>
        <taxon>Pezizomycotina</taxon>
        <taxon>Leotiomycetes</taxon>
        <taxon>Helotiales</taxon>
        <taxon>Mollisiaceae</taxon>
        <taxon>Mollisia</taxon>
    </lineage>
</organism>
<evidence type="ECO:0000313" key="5">
    <source>
        <dbReference type="Proteomes" id="UP000070700"/>
    </source>
</evidence>
<reference evidence="4 5" key="1">
    <citation type="submission" date="2015-10" db="EMBL/GenBank/DDBJ databases">
        <title>Full genome of DAOMC 229536 Phialocephala scopiformis, a fungal endophyte of spruce producing the potent anti-insectan compound rugulosin.</title>
        <authorList>
            <consortium name="DOE Joint Genome Institute"/>
            <person name="Walker A.K."/>
            <person name="Frasz S.L."/>
            <person name="Seifert K.A."/>
            <person name="Miller J.D."/>
            <person name="Mondo S.J."/>
            <person name="Labutti K."/>
            <person name="Lipzen A."/>
            <person name="Dockter R."/>
            <person name="Kennedy M."/>
            <person name="Grigoriev I.V."/>
            <person name="Spatafora J.W."/>
        </authorList>
    </citation>
    <scope>NUCLEOTIDE SEQUENCE [LARGE SCALE GENOMIC DNA]</scope>
    <source>
        <strain evidence="4 5">CBS 120377</strain>
    </source>
</reference>
<name>A0A132BCW9_MOLSC</name>
<dbReference type="InterPro" id="IPR036291">
    <property type="entry name" value="NAD(P)-bd_dom_sf"/>
</dbReference>
<comment type="similarity">
    <text evidence="1">Belongs to the short-chain dehydrogenases/reductases (SDR) family.</text>
</comment>
<dbReference type="RefSeq" id="XP_018064194.1">
    <property type="nucleotide sequence ID" value="XM_018211173.1"/>
</dbReference>
<dbReference type="FunCoup" id="A0A132BCW9">
    <property type="interactions" value="149"/>
</dbReference>
<dbReference type="CDD" id="cd05367">
    <property type="entry name" value="SPR-like_SDR_c"/>
    <property type="match status" value="1"/>
</dbReference>
<dbReference type="PANTHER" id="PTHR43008:SF8">
    <property type="entry name" value="BENZIL REDUCTASE ((S)-BENZOIN FORMING) IRC24"/>
    <property type="match status" value="1"/>
</dbReference>
<dbReference type="InParanoid" id="A0A132BCW9"/>
<dbReference type="InterPro" id="IPR002347">
    <property type="entry name" value="SDR_fam"/>
</dbReference>
<dbReference type="GO" id="GO:0050664">
    <property type="term" value="F:oxidoreductase activity, acting on NAD(P)H, oxygen as acceptor"/>
    <property type="evidence" value="ECO:0007669"/>
    <property type="project" value="TreeGrafter"/>
</dbReference>
<evidence type="ECO:0000256" key="2">
    <source>
        <dbReference type="ARBA" id="ARBA00022857"/>
    </source>
</evidence>
<dbReference type="FunFam" id="3.40.50.720:FF:000281">
    <property type="entry name" value="Uncharacterized oxidoreductase YIR035C"/>
    <property type="match status" value="1"/>
</dbReference>
<evidence type="ECO:0000313" key="4">
    <source>
        <dbReference type="EMBL" id="KUJ09839.1"/>
    </source>
</evidence>
<proteinExistence type="inferred from homology"/>
<keyword evidence="2" id="KW-0521">NADP</keyword>
<dbReference type="Gene3D" id="3.40.50.720">
    <property type="entry name" value="NAD(P)-binding Rossmann-like Domain"/>
    <property type="match status" value="1"/>
</dbReference>
<gene>
    <name evidence="4" type="ORF">LY89DRAFT_628140</name>
</gene>
<dbReference type="Pfam" id="PF00106">
    <property type="entry name" value="adh_short"/>
    <property type="match status" value="1"/>
</dbReference>
<dbReference type="SUPFAM" id="SSF51735">
    <property type="entry name" value="NAD(P)-binding Rossmann-fold domains"/>
    <property type="match status" value="1"/>
</dbReference>
<evidence type="ECO:0000256" key="3">
    <source>
        <dbReference type="ARBA" id="ARBA00023002"/>
    </source>
</evidence>
<dbReference type="AlphaFoldDB" id="A0A132BCW9"/>
<protein>
    <submittedName>
        <fullName evidence="4">NAD(P)-binding protein</fullName>
    </submittedName>
</protein>